<keyword evidence="4" id="KW-0699">rRNA-binding</keyword>
<evidence type="ECO:0000256" key="4">
    <source>
        <dbReference type="HAMAP-Rule" id="MF_01369"/>
    </source>
</evidence>
<dbReference type="GO" id="GO:1990904">
    <property type="term" value="C:ribonucleoprotein complex"/>
    <property type="evidence" value="ECO:0007669"/>
    <property type="project" value="UniProtKB-KW"/>
</dbReference>
<dbReference type="InterPro" id="IPR012677">
    <property type="entry name" value="Nucleotide-bd_a/b_plait_sf"/>
</dbReference>
<dbReference type="Pfam" id="PF00276">
    <property type="entry name" value="Ribosomal_L23"/>
    <property type="match status" value="1"/>
</dbReference>
<evidence type="ECO:0000313" key="5">
    <source>
        <dbReference type="EMBL" id="OGY28698.1"/>
    </source>
</evidence>
<evidence type="ECO:0000256" key="2">
    <source>
        <dbReference type="ARBA" id="ARBA00022980"/>
    </source>
</evidence>
<protein>
    <recommendedName>
        <fullName evidence="4">Large ribosomal subunit protein uL23</fullName>
    </recommendedName>
</protein>
<comment type="similarity">
    <text evidence="1 4">Belongs to the universal ribosomal protein uL23 family.</text>
</comment>
<proteinExistence type="inferred from homology"/>
<dbReference type="GO" id="GO:0003735">
    <property type="term" value="F:structural constituent of ribosome"/>
    <property type="evidence" value="ECO:0007669"/>
    <property type="project" value="InterPro"/>
</dbReference>
<dbReference type="EMBL" id="MHCX01000045">
    <property type="protein sequence ID" value="OGY28698.1"/>
    <property type="molecule type" value="Genomic_DNA"/>
</dbReference>
<dbReference type="SUPFAM" id="SSF54189">
    <property type="entry name" value="Ribosomal proteins S24e, L23 and L15e"/>
    <property type="match status" value="1"/>
</dbReference>
<dbReference type="AlphaFoldDB" id="A0A1G1WLS4"/>
<keyword evidence="4" id="KW-0694">RNA-binding</keyword>
<accession>A0A1G1WLS4</accession>
<dbReference type="GO" id="GO:0005840">
    <property type="term" value="C:ribosome"/>
    <property type="evidence" value="ECO:0007669"/>
    <property type="project" value="UniProtKB-KW"/>
</dbReference>
<dbReference type="GO" id="GO:0006412">
    <property type="term" value="P:translation"/>
    <property type="evidence" value="ECO:0007669"/>
    <property type="project" value="UniProtKB-UniRule"/>
</dbReference>
<evidence type="ECO:0000256" key="1">
    <source>
        <dbReference type="ARBA" id="ARBA00006700"/>
    </source>
</evidence>
<evidence type="ECO:0000256" key="3">
    <source>
        <dbReference type="ARBA" id="ARBA00023274"/>
    </source>
</evidence>
<sequence length="103" mass="11872">MESSQVLVKPLFTEKTLSLSDKGRYTFVVALKANKYQIKKALKDMFNVDVKEVRTMIVKGALKRVGKKRLLTKQSNYKKAIVLLKKDQKLDLFDQEPPKEEGK</sequence>
<reference evidence="5 6" key="1">
    <citation type="journal article" date="2016" name="Nat. Commun.">
        <title>Thousands of microbial genomes shed light on interconnected biogeochemical processes in an aquifer system.</title>
        <authorList>
            <person name="Anantharaman K."/>
            <person name="Brown C.T."/>
            <person name="Hug L.A."/>
            <person name="Sharon I."/>
            <person name="Castelle C.J."/>
            <person name="Probst A.J."/>
            <person name="Thomas B.C."/>
            <person name="Singh A."/>
            <person name="Wilkins M.J."/>
            <person name="Karaoz U."/>
            <person name="Brodie E.L."/>
            <person name="Williams K.H."/>
            <person name="Hubbard S.S."/>
            <person name="Banfield J.F."/>
        </authorList>
    </citation>
    <scope>NUCLEOTIDE SEQUENCE [LARGE SCALE GENOMIC DNA]</scope>
</reference>
<comment type="subunit">
    <text evidence="4">Part of the 50S ribosomal subunit. Contacts protein L29, and trigger factor when it is bound to the ribosome.</text>
</comment>
<evidence type="ECO:0000313" key="6">
    <source>
        <dbReference type="Proteomes" id="UP000177821"/>
    </source>
</evidence>
<keyword evidence="2 4" id="KW-0689">Ribosomal protein</keyword>
<dbReference type="HAMAP" id="MF_01369_B">
    <property type="entry name" value="Ribosomal_uL23_B"/>
    <property type="match status" value="1"/>
</dbReference>
<dbReference type="Proteomes" id="UP000177821">
    <property type="component" value="Unassembled WGS sequence"/>
</dbReference>
<dbReference type="NCBIfam" id="NF004363">
    <property type="entry name" value="PRK05738.2-4"/>
    <property type="match status" value="1"/>
</dbReference>
<comment type="caution">
    <text evidence="5">The sequence shown here is derived from an EMBL/GenBank/DDBJ whole genome shotgun (WGS) entry which is preliminary data.</text>
</comment>
<keyword evidence="3 4" id="KW-0687">Ribonucleoprotein</keyword>
<dbReference type="InterPro" id="IPR013025">
    <property type="entry name" value="Ribosomal_uL23-like"/>
</dbReference>
<dbReference type="GO" id="GO:0019843">
    <property type="term" value="F:rRNA binding"/>
    <property type="evidence" value="ECO:0007669"/>
    <property type="project" value="UniProtKB-UniRule"/>
</dbReference>
<dbReference type="Gene3D" id="3.30.70.330">
    <property type="match status" value="1"/>
</dbReference>
<dbReference type="PANTHER" id="PTHR11620">
    <property type="entry name" value="60S RIBOSOMAL PROTEIN L23A"/>
    <property type="match status" value="1"/>
</dbReference>
<dbReference type="InterPro" id="IPR012678">
    <property type="entry name" value="Ribosomal_uL23/eL15/eS24_sf"/>
</dbReference>
<gene>
    <name evidence="4" type="primary">rplW</name>
    <name evidence="5" type="ORF">A3J50_01110</name>
</gene>
<organism evidence="5 6">
    <name type="scientific">Candidatus Woykebacteria bacterium RIFCSPHIGHO2_02_FULL_43_16b</name>
    <dbReference type="NCBI Taxonomy" id="1802601"/>
    <lineage>
        <taxon>Bacteria</taxon>
        <taxon>Candidatus Woykeibacteriota</taxon>
    </lineage>
</organism>
<name>A0A1G1WLS4_9BACT</name>
<comment type="function">
    <text evidence="4">One of the early assembly proteins it binds 23S rRNA. One of the proteins that surrounds the polypeptide exit tunnel on the outside of the ribosome. Forms the main docking site for trigger factor binding to the ribosome.</text>
</comment>